<evidence type="ECO:0000313" key="2">
    <source>
        <dbReference type="Proteomes" id="UP000484164"/>
    </source>
</evidence>
<dbReference type="EMBL" id="WBVQ01000002">
    <property type="protein sequence ID" value="KAB2815573.1"/>
    <property type="molecule type" value="Genomic_DNA"/>
</dbReference>
<dbReference type="Pfam" id="PF14054">
    <property type="entry name" value="DUF4249"/>
    <property type="match status" value="1"/>
</dbReference>
<dbReference type="RefSeq" id="WP_151693003.1">
    <property type="nucleotide sequence ID" value="NZ_BMGX01000001.1"/>
</dbReference>
<accession>A0A6L3ZCI6</accession>
<keyword evidence="2" id="KW-1185">Reference proteome</keyword>
<proteinExistence type="predicted"/>
<reference evidence="1 2" key="1">
    <citation type="submission" date="2019-10" db="EMBL/GenBank/DDBJ databases">
        <title>Genome sequence of Phaeocystidibacter marisrubri JCM30614 (type strain).</title>
        <authorList>
            <person name="Bowman J.P."/>
        </authorList>
    </citation>
    <scope>NUCLEOTIDE SEQUENCE [LARGE SCALE GENOMIC DNA]</scope>
    <source>
        <strain evidence="1 2">JCM 30614</strain>
    </source>
</reference>
<name>A0A6L3ZCI6_9FLAO</name>
<sequence>MKKFIYILLALPFIACEKTIDYNGDLSEPMIVLGPSNAVSSGFGLSRFEDSVQFILSNSIDILDIGIPGPIQNADVQIREVGGAWIPVIERASGYYSTNALQIVTGKSYEVKASATGYDDVSAKCTVPFPIAINSFKYESTVYPPDTFNFYDAYKVYNLKLQDPGNGRRYFCITAEYRYNDTTLGSTGYEVQLTSKSPYARPITDGDYYYRLNELFGTNEGFEGKEVNIPLQLYNEGWEPNPGDDISLYITVKTLDESGYKYHTSRQRYQQFGGSGDLFSQPVQVFTNVKGGLGFLGGYSLRDKRED</sequence>
<dbReference type="AlphaFoldDB" id="A0A6L3ZCI6"/>
<organism evidence="1 2">
    <name type="scientific">Phaeocystidibacter marisrubri</name>
    <dbReference type="NCBI Taxonomy" id="1577780"/>
    <lineage>
        <taxon>Bacteria</taxon>
        <taxon>Pseudomonadati</taxon>
        <taxon>Bacteroidota</taxon>
        <taxon>Flavobacteriia</taxon>
        <taxon>Flavobacteriales</taxon>
        <taxon>Phaeocystidibacteraceae</taxon>
        <taxon>Phaeocystidibacter</taxon>
    </lineage>
</organism>
<dbReference type="OrthoDB" id="1466461at2"/>
<dbReference type="Proteomes" id="UP000484164">
    <property type="component" value="Unassembled WGS sequence"/>
</dbReference>
<comment type="caution">
    <text evidence="1">The sequence shown here is derived from an EMBL/GenBank/DDBJ whole genome shotgun (WGS) entry which is preliminary data.</text>
</comment>
<dbReference type="InterPro" id="IPR025345">
    <property type="entry name" value="DUF4249"/>
</dbReference>
<gene>
    <name evidence="1" type="ORF">F8C82_07670</name>
</gene>
<evidence type="ECO:0000313" key="1">
    <source>
        <dbReference type="EMBL" id="KAB2815573.1"/>
    </source>
</evidence>
<protein>
    <submittedName>
        <fullName evidence="1">DUF4249 domain-containing protein</fullName>
    </submittedName>
</protein>